<dbReference type="Pfam" id="PF02511">
    <property type="entry name" value="Thy1"/>
    <property type="match status" value="1"/>
</dbReference>
<name>A0A7K0KH03_9BACT</name>
<dbReference type="PROSITE" id="PS51331">
    <property type="entry name" value="THYX"/>
    <property type="match status" value="1"/>
</dbReference>
<dbReference type="SUPFAM" id="SSF69796">
    <property type="entry name" value="Thymidylate synthase-complementing protein Thy1"/>
    <property type="match status" value="1"/>
</dbReference>
<dbReference type="GO" id="GO:0006231">
    <property type="term" value="P:dTMP biosynthetic process"/>
    <property type="evidence" value="ECO:0007669"/>
    <property type="project" value="InterPro"/>
</dbReference>
<keyword evidence="2" id="KW-1185">Reference proteome</keyword>
<sequence length="297" mass="34014">MKINQPSFEIWEQQPGVDGVYRQVERCGRVCYKSENHQTADSARPFVERMIASKHTAMLEHATIYLTLDEHDDRTDFYRHNRFTHVNMVDGKAYVTTNLRVLVENGRMNDLKELCEPTALHERRVTVHFTTQVAITREFNRHRVNSMAEQSTRYCNYSKEKFGAEITINLPQWVKELPDGAWTSTIEEGTVSLDDDAFLALTKKVVAGEADAADNWLFANLAAERAYLNLTALGRKPQEARVVLPLDTNTELVHTAFLSDWKHFFDLRALGTTGAPHPDAKAVALPLYEEMKRRFSL</sequence>
<evidence type="ECO:0000313" key="2">
    <source>
        <dbReference type="Proteomes" id="UP000438914"/>
    </source>
</evidence>
<dbReference type="EMBL" id="VUNG01000031">
    <property type="protein sequence ID" value="MST85211.1"/>
    <property type="molecule type" value="Genomic_DNA"/>
</dbReference>
<dbReference type="RefSeq" id="WP_154534797.1">
    <property type="nucleotide sequence ID" value="NZ_VUNG01000031.1"/>
</dbReference>
<gene>
    <name evidence="1" type="ORF">FYJ73_11145</name>
</gene>
<comment type="caution">
    <text evidence="1">The sequence shown here is derived from an EMBL/GenBank/DDBJ whole genome shotgun (WGS) entry which is preliminary data.</text>
</comment>
<dbReference type="CDD" id="cd20175">
    <property type="entry name" value="ThyX"/>
    <property type="match status" value="1"/>
</dbReference>
<dbReference type="Gene3D" id="3.30.1360.170">
    <property type="match status" value="1"/>
</dbReference>
<dbReference type="PANTHER" id="PTHR34934:SF1">
    <property type="entry name" value="FLAVIN-DEPENDENT THYMIDYLATE SYNTHASE"/>
    <property type="match status" value="1"/>
</dbReference>
<dbReference type="GO" id="GO:0070402">
    <property type="term" value="F:NADPH binding"/>
    <property type="evidence" value="ECO:0007669"/>
    <property type="project" value="TreeGrafter"/>
</dbReference>
<dbReference type="InterPro" id="IPR036098">
    <property type="entry name" value="Thymidylate_synthase_ThyX_sf"/>
</dbReference>
<evidence type="ECO:0000313" key="1">
    <source>
        <dbReference type="EMBL" id="MST85211.1"/>
    </source>
</evidence>
<accession>A0A7K0KH03</accession>
<dbReference type="GO" id="GO:0050660">
    <property type="term" value="F:flavin adenine dinucleotide binding"/>
    <property type="evidence" value="ECO:0007669"/>
    <property type="project" value="InterPro"/>
</dbReference>
<dbReference type="PANTHER" id="PTHR34934">
    <property type="entry name" value="FLAVIN-DEPENDENT THYMIDYLATE SYNTHASE"/>
    <property type="match status" value="1"/>
</dbReference>
<dbReference type="Gene3D" id="6.10.140.450">
    <property type="match status" value="1"/>
</dbReference>
<dbReference type="InterPro" id="IPR003669">
    <property type="entry name" value="Thymidylate_synthase_ThyX"/>
</dbReference>
<protein>
    <submittedName>
        <fullName evidence="1">FAD-dependent thymidylate synthase</fullName>
    </submittedName>
</protein>
<dbReference type="Proteomes" id="UP000438914">
    <property type="component" value="Unassembled WGS sequence"/>
</dbReference>
<dbReference type="AlphaFoldDB" id="A0A7K0KH03"/>
<organism evidence="1 2">
    <name type="scientific">Hallella mizrahii</name>
    <dbReference type="NCBI Taxonomy" id="2606637"/>
    <lineage>
        <taxon>Bacteria</taxon>
        <taxon>Pseudomonadati</taxon>
        <taxon>Bacteroidota</taxon>
        <taxon>Bacteroidia</taxon>
        <taxon>Bacteroidales</taxon>
        <taxon>Prevotellaceae</taxon>
        <taxon>Hallella</taxon>
    </lineage>
</organism>
<proteinExistence type="predicted"/>
<dbReference type="GO" id="GO:0004799">
    <property type="term" value="F:thymidylate synthase activity"/>
    <property type="evidence" value="ECO:0007669"/>
    <property type="project" value="TreeGrafter"/>
</dbReference>
<reference evidence="1 2" key="1">
    <citation type="submission" date="2019-08" db="EMBL/GenBank/DDBJ databases">
        <title>In-depth cultivation of the pig gut microbiome towards novel bacterial diversity and tailored functional studies.</title>
        <authorList>
            <person name="Wylensek D."/>
            <person name="Hitch T.C.A."/>
            <person name="Clavel T."/>
        </authorList>
    </citation>
    <scope>NUCLEOTIDE SEQUENCE [LARGE SCALE GENOMIC DNA]</scope>
    <source>
        <strain evidence="1 2">LKV-178-WT-2A</strain>
    </source>
</reference>
<dbReference type="GO" id="GO:0050797">
    <property type="term" value="F:thymidylate synthase (FAD) activity"/>
    <property type="evidence" value="ECO:0007669"/>
    <property type="project" value="InterPro"/>
</dbReference>